<feature type="domain" description="FAD-binding" evidence="1">
    <location>
        <begin position="3"/>
        <end position="312"/>
    </location>
</feature>
<dbReference type="PANTHER" id="PTHR46865">
    <property type="entry name" value="OXIDOREDUCTASE-RELATED"/>
    <property type="match status" value="1"/>
</dbReference>
<dbReference type="Pfam" id="PF01494">
    <property type="entry name" value="FAD_binding_3"/>
    <property type="match status" value="1"/>
</dbReference>
<proteinExistence type="predicted"/>
<dbReference type="PANTHER" id="PTHR46865:SF8">
    <property type="entry name" value="POSSIBLE OXIDOREDUCTASE"/>
    <property type="match status" value="1"/>
</dbReference>
<accession>D3Q7S6</accession>
<dbReference type="PRINTS" id="PR00420">
    <property type="entry name" value="RNGMNOXGNASE"/>
</dbReference>
<dbReference type="STRING" id="446470.Snas_4777"/>
<dbReference type="KEGG" id="sna:Snas_4777"/>
<dbReference type="Gene3D" id="3.30.9.10">
    <property type="entry name" value="D-Amino Acid Oxidase, subunit A, domain 2"/>
    <property type="match status" value="1"/>
</dbReference>
<evidence type="ECO:0000313" key="3">
    <source>
        <dbReference type="Proteomes" id="UP000000844"/>
    </source>
</evidence>
<name>D3Q7S6_STANL</name>
<dbReference type="Proteomes" id="UP000000844">
    <property type="component" value="Chromosome"/>
</dbReference>
<keyword evidence="2" id="KW-0560">Oxidoreductase</keyword>
<evidence type="ECO:0000259" key="1">
    <source>
        <dbReference type="Pfam" id="PF01494"/>
    </source>
</evidence>
<gene>
    <name evidence="2" type="ordered locus">Snas_4777</name>
</gene>
<dbReference type="SUPFAM" id="SSF51905">
    <property type="entry name" value="FAD/NAD(P)-binding domain"/>
    <property type="match status" value="1"/>
</dbReference>
<evidence type="ECO:0000313" key="2">
    <source>
        <dbReference type="EMBL" id="ADD44418.1"/>
    </source>
</evidence>
<dbReference type="eggNOG" id="COG0654">
    <property type="taxonomic scope" value="Bacteria"/>
</dbReference>
<dbReference type="GO" id="GO:0004497">
    <property type="term" value="F:monooxygenase activity"/>
    <property type="evidence" value="ECO:0007669"/>
    <property type="project" value="UniProtKB-KW"/>
</dbReference>
<sequence length="496" mass="53292">MRAVIIGAGIAGLSAALRLRKLGWQTLLVEKAPSRRGGGYGVTFGGIGYDGAENLGILSALRDKEFVTSELVYRKVDGRRRFAMNGATIAATMGEKSFGILRGDIESVLYEAVRDHAEFRFGTTVTAIDQDDDTVYATLSDGSIEAADLLIGADGLHSATRALVFGPEDGYRLDLDHKVAVFMLKNRPAELREGETGSISEGGRTFAMMSVGDGRTSAFFGYRTDVDGADTDEGPETVLPRLYGDMAWLVPQALAELKTADSVYFDSISQMVVDRWSHGRVVLLGDAAWCVTLFAGYGSSLAVGGADLLGSAIERHPGDIPAALAEWETQLRPETERKQKMGRRVKGVYAPRNKFVLELTQLPLRLASSAPVRRYMQRKLQVQGLRNPWVYSSISARNADFDASSMKDTSTAFFASEATPSTSRSSSRTATAYSLLRSVPNIGGSSLLIVTVTPAATISRIGCSSSDSTARVARLDVGHTSSGMSLSARCRSSFSS</sequence>
<organism evidence="2 3">
    <name type="scientific">Stackebrandtia nassauensis (strain DSM 44728 / CIP 108903 / NRRL B-16338 / NBRC 102104 / LLR-40K-21)</name>
    <dbReference type="NCBI Taxonomy" id="446470"/>
    <lineage>
        <taxon>Bacteria</taxon>
        <taxon>Bacillati</taxon>
        <taxon>Actinomycetota</taxon>
        <taxon>Actinomycetes</taxon>
        <taxon>Glycomycetales</taxon>
        <taxon>Glycomycetaceae</taxon>
        <taxon>Stackebrandtia</taxon>
    </lineage>
</organism>
<dbReference type="InterPro" id="IPR051704">
    <property type="entry name" value="FAD_aromatic-hydroxylase"/>
</dbReference>
<dbReference type="InterPro" id="IPR002938">
    <property type="entry name" value="FAD-bd"/>
</dbReference>
<keyword evidence="2" id="KW-0503">Monooxygenase</keyword>
<dbReference type="GO" id="GO:0071949">
    <property type="term" value="F:FAD binding"/>
    <property type="evidence" value="ECO:0007669"/>
    <property type="project" value="InterPro"/>
</dbReference>
<protein>
    <submittedName>
        <fullName evidence="2">Monooxygenase FAD-binding protein</fullName>
    </submittedName>
</protein>
<dbReference type="InterPro" id="IPR036188">
    <property type="entry name" value="FAD/NAD-bd_sf"/>
</dbReference>
<dbReference type="Gene3D" id="3.50.50.60">
    <property type="entry name" value="FAD/NAD(P)-binding domain"/>
    <property type="match status" value="1"/>
</dbReference>
<keyword evidence="3" id="KW-1185">Reference proteome</keyword>
<reference evidence="2 3" key="1">
    <citation type="journal article" date="2009" name="Stand. Genomic Sci.">
        <title>Complete genome sequence of Stackebrandtia nassauensis type strain (LLR-40K-21).</title>
        <authorList>
            <person name="Munk C."/>
            <person name="Lapidus A."/>
            <person name="Copeland A."/>
            <person name="Jando M."/>
            <person name="Mayilraj S."/>
            <person name="Glavina Del Rio T."/>
            <person name="Nolan M."/>
            <person name="Chen F."/>
            <person name="Lucas S."/>
            <person name="Tice H."/>
            <person name="Cheng J.F."/>
            <person name="Han C."/>
            <person name="Detter J.C."/>
            <person name="Bruce D."/>
            <person name="Goodwin L."/>
            <person name="Chain P."/>
            <person name="Pitluck S."/>
            <person name="Goker M."/>
            <person name="Ovchinikova G."/>
            <person name="Pati A."/>
            <person name="Ivanova N."/>
            <person name="Mavromatis K."/>
            <person name="Chen A."/>
            <person name="Palaniappan K."/>
            <person name="Land M."/>
            <person name="Hauser L."/>
            <person name="Chang Y.J."/>
            <person name="Jeffries C.D."/>
            <person name="Bristow J."/>
            <person name="Eisen J.A."/>
            <person name="Markowitz V."/>
            <person name="Hugenholtz P."/>
            <person name="Kyrpides N.C."/>
            <person name="Klenk H.P."/>
        </authorList>
    </citation>
    <scope>NUCLEOTIDE SEQUENCE [LARGE SCALE GENOMIC DNA]</scope>
    <source>
        <strain evidence="3">DSM 44728 / CIP 108903 / NRRL B-16338 / NBRC 102104 / LLR-40K-21</strain>
    </source>
</reference>
<dbReference type="AlphaFoldDB" id="D3Q7S6"/>
<dbReference type="HOGENOM" id="CLU_009665_1_0_11"/>
<dbReference type="EMBL" id="CP001778">
    <property type="protein sequence ID" value="ADD44418.1"/>
    <property type="molecule type" value="Genomic_DNA"/>
</dbReference>